<feature type="compositionally biased region" description="Polar residues" evidence="2">
    <location>
        <begin position="147"/>
        <end position="160"/>
    </location>
</feature>
<sequence length="260" mass="28986">MIANTYTRGGLIKSAGRVDVQQEPTWTAAEMEQMIRRERAVRQQAQLAAEQALTAAKEAQKIILQLEEELDTKDLQLRQERAAREQAEVAAQKARKSAVHAALEATQDKSSEVTKKGCEQQEPRLKSDVDDPKTEDGTEDDLHAIGNATTAASATENVMTPQLKRPREDAQVQTPSVSKKPRGPDKVKENASQDEASRNVKTPQQTPYVSKKPRGPDKVKENASPHEKKMPLAEARRAAQQEVKKRIQERADEIEARKKI</sequence>
<evidence type="ECO:0000313" key="3">
    <source>
        <dbReference type="EMBL" id="KAG7391780.1"/>
    </source>
</evidence>
<dbReference type="EMBL" id="JAGDFM010000017">
    <property type="protein sequence ID" value="KAG7391780.1"/>
    <property type="molecule type" value="Genomic_DNA"/>
</dbReference>
<protein>
    <submittedName>
        <fullName evidence="3">Uncharacterized protein</fullName>
    </submittedName>
</protein>
<feature type="compositionally biased region" description="Basic and acidic residues" evidence="2">
    <location>
        <begin position="214"/>
        <end position="260"/>
    </location>
</feature>
<feature type="compositionally biased region" description="Basic and acidic residues" evidence="2">
    <location>
        <begin position="182"/>
        <end position="198"/>
    </location>
</feature>
<evidence type="ECO:0000256" key="1">
    <source>
        <dbReference type="SAM" id="Coils"/>
    </source>
</evidence>
<accession>A0A8T1WI59</accession>
<proteinExistence type="predicted"/>
<reference evidence="3" key="1">
    <citation type="submission" date="2021-02" db="EMBL/GenBank/DDBJ databases">
        <authorList>
            <person name="Palmer J.M."/>
        </authorList>
    </citation>
    <scope>NUCLEOTIDE SEQUENCE</scope>
    <source>
        <strain evidence="3">SCRP734</strain>
    </source>
</reference>
<gene>
    <name evidence="3" type="ORF">PHYPSEUDO_003400</name>
</gene>
<name>A0A8T1WI59_9STRA</name>
<dbReference type="OrthoDB" id="125717at2759"/>
<comment type="caution">
    <text evidence="3">The sequence shown here is derived from an EMBL/GenBank/DDBJ whole genome shotgun (WGS) entry which is preliminary data.</text>
</comment>
<feature type="compositionally biased region" description="Basic and acidic residues" evidence="2">
    <location>
        <begin position="106"/>
        <end position="143"/>
    </location>
</feature>
<dbReference type="Proteomes" id="UP000694044">
    <property type="component" value="Unassembled WGS sequence"/>
</dbReference>
<evidence type="ECO:0000313" key="4">
    <source>
        <dbReference type="Proteomes" id="UP000694044"/>
    </source>
</evidence>
<feature type="region of interest" description="Disordered" evidence="2">
    <location>
        <begin position="100"/>
        <end position="260"/>
    </location>
</feature>
<dbReference type="AlphaFoldDB" id="A0A8T1WI59"/>
<feature type="coiled-coil region" evidence="1">
    <location>
        <begin position="49"/>
        <end position="97"/>
    </location>
</feature>
<keyword evidence="4" id="KW-1185">Reference proteome</keyword>
<keyword evidence="1" id="KW-0175">Coiled coil</keyword>
<feature type="compositionally biased region" description="Polar residues" evidence="2">
    <location>
        <begin position="199"/>
        <end position="208"/>
    </location>
</feature>
<evidence type="ECO:0000256" key="2">
    <source>
        <dbReference type="SAM" id="MobiDB-lite"/>
    </source>
</evidence>
<organism evidence="3 4">
    <name type="scientific">Phytophthora pseudosyringae</name>
    <dbReference type="NCBI Taxonomy" id="221518"/>
    <lineage>
        <taxon>Eukaryota</taxon>
        <taxon>Sar</taxon>
        <taxon>Stramenopiles</taxon>
        <taxon>Oomycota</taxon>
        <taxon>Peronosporomycetes</taxon>
        <taxon>Peronosporales</taxon>
        <taxon>Peronosporaceae</taxon>
        <taxon>Phytophthora</taxon>
    </lineage>
</organism>